<dbReference type="RefSeq" id="WP_163299567.1">
    <property type="nucleotide sequence ID" value="NZ_JAAGRR010000164.1"/>
</dbReference>
<dbReference type="Pfam" id="PF01590">
    <property type="entry name" value="GAF"/>
    <property type="match status" value="1"/>
</dbReference>
<feature type="domain" description="Histidine kinase" evidence="7">
    <location>
        <begin position="470"/>
        <end position="679"/>
    </location>
</feature>
<reference evidence="11 12" key="1">
    <citation type="submission" date="2020-02" db="EMBL/GenBank/DDBJ databases">
        <title>Comparative genomics of sulfur disproportionating microorganisms.</title>
        <authorList>
            <person name="Ward L.M."/>
            <person name="Bertran E."/>
            <person name="Johnston D.T."/>
        </authorList>
    </citation>
    <scope>NUCLEOTIDE SEQUENCE [LARGE SCALE GENOMIC DNA]</scope>
    <source>
        <strain evidence="11 12">DSM 100025</strain>
    </source>
</reference>
<dbReference type="PROSITE" id="PS50110">
    <property type="entry name" value="RESPONSE_REGULATORY"/>
    <property type="match status" value="1"/>
</dbReference>
<dbReference type="InterPro" id="IPR036097">
    <property type="entry name" value="HisK_dim/P_sf"/>
</dbReference>
<keyword evidence="3 6" id="KW-0597">Phosphoprotein</keyword>
<accession>A0A6N9TQ51</accession>
<dbReference type="PROSITE" id="PS50112">
    <property type="entry name" value="PAS"/>
    <property type="match status" value="2"/>
</dbReference>
<dbReference type="PROSITE" id="PS50113">
    <property type="entry name" value="PAC"/>
    <property type="match status" value="1"/>
</dbReference>
<dbReference type="InterPro" id="IPR035965">
    <property type="entry name" value="PAS-like_dom_sf"/>
</dbReference>
<dbReference type="Pfam" id="PF13426">
    <property type="entry name" value="PAS_9"/>
    <property type="match status" value="1"/>
</dbReference>
<dbReference type="InterPro" id="IPR001789">
    <property type="entry name" value="Sig_transdc_resp-reg_receiver"/>
</dbReference>
<evidence type="ECO:0000259" key="10">
    <source>
        <dbReference type="PROSITE" id="PS50113"/>
    </source>
</evidence>
<dbReference type="SMART" id="SM00387">
    <property type="entry name" value="HATPase_c"/>
    <property type="match status" value="1"/>
</dbReference>
<evidence type="ECO:0000256" key="1">
    <source>
        <dbReference type="ARBA" id="ARBA00000085"/>
    </source>
</evidence>
<organism evidence="11 12">
    <name type="scientific">Dissulfurirhabdus thermomarina</name>
    <dbReference type="NCBI Taxonomy" id="1765737"/>
    <lineage>
        <taxon>Bacteria</taxon>
        <taxon>Deltaproteobacteria</taxon>
        <taxon>Dissulfurirhabdaceae</taxon>
        <taxon>Dissulfurirhabdus</taxon>
    </lineage>
</organism>
<dbReference type="CDD" id="cd17546">
    <property type="entry name" value="REC_hyHK_CKI1_RcsC-like"/>
    <property type="match status" value="1"/>
</dbReference>
<dbReference type="Pfam" id="PF08448">
    <property type="entry name" value="PAS_4"/>
    <property type="match status" value="1"/>
</dbReference>
<evidence type="ECO:0000256" key="2">
    <source>
        <dbReference type="ARBA" id="ARBA00012438"/>
    </source>
</evidence>
<dbReference type="SMART" id="SM00065">
    <property type="entry name" value="GAF"/>
    <property type="match status" value="1"/>
</dbReference>
<dbReference type="InterPro" id="IPR029016">
    <property type="entry name" value="GAF-like_dom_sf"/>
</dbReference>
<dbReference type="CDD" id="cd00130">
    <property type="entry name" value="PAS"/>
    <property type="match status" value="2"/>
</dbReference>
<dbReference type="GO" id="GO:0000155">
    <property type="term" value="F:phosphorelay sensor kinase activity"/>
    <property type="evidence" value="ECO:0007669"/>
    <property type="project" value="InterPro"/>
</dbReference>
<gene>
    <name evidence="11" type="ORF">G3N55_11190</name>
</gene>
<feature type="modified residue" description="4-aspartylphosphate" evidence="6">
    <location>
        <position position="762"/>
    </location>
</feature>
<evidence type="ECO:0000313" key="11">
    <source>
        <dbReference type="EMBL" id="NDY43402.1"/>
    </source>
</evidence>
<dbReference type="InterPro" id="IPR003661">
    <property type="entry name" value="HisK_dim/P_dom"/>
</dbReference>
<dbReference type="InterPro" id="IPR004358">
    <property type="entry name" value="Sig_transdc_His_kin-like_C"/>
</dbReference>
<proteinExistence type="predicted"/>
<keyword evidence="5" id="KW-0418">Kinase</keyword>
<dbReference type="EMBL" id="JAAGRR010000164">
    <property type="protein sequence ID" value="NDY43402.1"/>
    <property type="molecule type" value="Genomic_DNA"/>
</dbReference>
<evidence type="ECO:0000259" key="8">
    <source>
        <dbReference type="PROSITE" id="PS50110"/>
    </source>
</evidence>
<dbReference type="Gene3D" id="3.30.450.20">
    <property type="entry name" value="PAS domain"/>
    <property type="match status" value="2"/>
</dbReference>
<dbReference type="SMART" id="SM00086">
    <property type="entry name" value="PAC"/>
    <property type="match status" value="1"/>
</dbReference>
<dbReference type="InterPro" id="IPR011006">
    <property type="entry name" value="CheY-like_superfamily"/>
</dbReference>
<dbReference type="Pfam" id="PF02518">
    <property type="entry name" value="HATPase_c"/>
    <property type="match status" value="1"/>
</dbReference>
<dbReference type="InterPro" id="IPR000700">
    <property type="entry name" value="PAS-assoc_C"/>
</dbReference>
<dbReference type="AlphaFoldDB" id="A0A6N9TQ51"/>
<dbReference type="InterPro" id="IPR003018">
    <property type="entry name" value="GAF"/>
</dbReference>
<dbReference type="InterPro" id="IPR013656">
    <property type="entry name" value="PAS_4"/>
</dbReference>
<sequence length="832" mass="90477">MERFQRRGARALEKLKQAAFPPEDGGGPGPAIGSYIQAVARTATLLLESGDISAAAADVVRTLAGAAGAGRCCYYEVRPGNPSGLRVHRRAEWCAPAPVPDGGLPDAEDLFGRDPFRRWLGRLAAGEVINRAAADLPPAEADTLAALGMEAVLLLPVLVRGRLAAFLGFGRTGAGAWSDAEVDLLFAGAYALALALEREESARSLLLHRQMFEASPDQISLLDVEGRYLLANDAYGRAVGWDAGALAGRSIREVFAPGDYEAKIQPRLRLVLQSGQAVTYEDWFDFPAAGRRYMARTYFPLRRGDEVIGIGIIGRDLTELEEEEHVVRRSRDLRRMYAAVEQLPVMVIMTDTAGQIEYVNPAFERITGFTRAEAIGQNPRILKSGRHDEAFYRDLWGTITAGRVWEGRLVNRAKDGRLFTENAVIAPVKAGDGAILGYIAVKDDITERIALEEEVRNRQKLDAVATLAGGLAHEFNNILAGIQGYVEALERELPPDGGARGVAEKIHRAIDRASGLTRQVLSISRPGEPDVRPVQLNRLMEDVAAMLRQTCDRRITFTLDLAPDLPPVLGDPGQLHQVLLNLALNAVDALNGGGEVRFTSRHDGRGELTLEVRDNGAGMDKAVLERIFDPFFTTKPMGAGTGLGLTMTRRIVEAHYGRISVESRRGRGTTVRVVLPAASCPVGPEAGRADEEDAAGARPQPVRRKGGEAVKVLVVDDEEMLRDVLTEALGAFGYEVTAVESGPAALETLRRDPGGVDLAILDMNMPGWDGLETLTRLREVRPDLPAILATGYADDSRLEAFQAEGRVEILHKPFRFDRLDEVIRRFLGSLPG</sequence>
<comment type="catalytic activity">
    <reaction evidence="1">
        <text>ATP + protein L-histidine = ADP + protein N-phospho-L-histidine.</text>
        <dbReference type="EC" id="2.7.13.3"/>
    </reaction>
</comment>
<evidence type="ECO:0000256" key="4">
    <source>
        <dbReference type="ARBA" id="ARBA00022679"/>
    </source>
</evidence>
<dbReference type="PROSITE" id="PS50109">
    <property type="entry name" value="HIS_KIN"/>
    <property type="match status" value="1"/>
</dbReference>
<protein>
    <recommendedName>
        <fullName evidence="2">histidine kinase</fullName>
        <ecNumber evidence="2">2.7.13.3</ecNumber>
    </recommendedName>
</protein>
<dbReference type="Pfam" id="PF00512">
    <property type="entry name" value="HisKA"/>
    <property type="match status" value="1"/>
</dbReference>
<dbReference type="Gene3D" id="3.40.50.2300">
    <property type="match status" value="1"/>
</dbReference>
<evidence type="ECO:0000313" key="12">
    <source>
        <dbReference type="Proteomes" id="UP000469346"/>
    </source>
</evidence>
<dbReference type="SUPFAM" id="SSF55781">
    <property type="entry name" value="GAF domain-like"/>
    <property type="match status" value="1"/>
</dbReference>
<dbReference type="PANTHER" id="PTHR43065">
    <property type="entry name" value="SENSOR HISTIDINE KINASE"/>
    <property type="match status" value="1"/>
</dbReference>
<dbReference type="InterPro" id="IPR003594">
    <property type="entry name" value="HATPase_dom"/>
</dbReference>
<evidence type="ECO:0000259" key="7">
    <source>
        <dbReference type="PROSITE" id="PS50109"/>
    </source>
</evidence>
<evidence type="ECO:0000256" key="3">
    <source>
        <dbReference type="ARBA" id="ARBA00022553"/>
    </source>
</evidence>
<dbReference type="InterPro" id="IPR000014">
    <property type="entry name" value="PAS"/>
</dbReference>
<dbReference type="SUPFAM" id="SSF47384">
    <property type="entry name" value="Homodimeric domain of signal transducing histidine kinase"/>
    <property type="match status" value="1"/>
</dbReference>
<dbReference type="Pfam" id="PF00072">
    <property type="entry name" value="Response_reg"/>
    <property type="match status" value="1"/>
</dbReference>
<dbReference type="NCBIfam" id="TIGR00229">
    <property type="entry name" value="sensory_box"/>
    <property type="match status" value="2"/>
</dbReference>
<dbReference type="SUPFAM" id="SSF55874">
    <property type="entry name" value="ATPase domain of HSP90 chaperone/DNA topoisomerase II/histidine kinase"/>
    <property type="match status" value="1"/>
</dbReference>
<dbReference type="PRINTS" id="PR00344">
    <property type="entry name" value="BCTRLSENSOR"/>
</dbReference>
<dbReference type="Proteomes" id="UP000469346">
    <property type="component" value="Unassembled WGS sequence"/>
</dbReference>
<evidence type="ECO:0000256" key="6">
    <source>
        <dbReference type="PROSITE-ProRule" id="PRU00169"/>
    </source>
</evidence>
<feature type="domain" description="Response regulatory" evidence="8">
    <location>
        <begin position="711"/>
        <end position="827"/>
    </location>
</feature>
<dbReference type="InterPro" id="IPR036890">
    <property type="entry name" value="HATPase_C_sf"/>
</dbReference>
<dbReference type="Gene3D" id="1.10.287.130">
    <property type="match status" value="1"/>
</dbReference>
<keyword evidence="4" id="KW-0808">Transferase</keyword>
<dbReference type="PANTHER" id="PTHR43065:SF42">
    <property type="entry name" value="TWO-COMPONENT SENSOR PPRA"/>
    <property type="match status" value="1"/>
</dbReference>
<comment type="caution">
    <text evidence="11">The sequence shown here is derived from an EMBL/GenBank/DDBJ whole genome shotgun (WGS) entry which is preliminary data.</text>
</comment>
<dbReference type="InterPro" id="IPR001610">
    <property type="entry name" value="PAC"/>
</dbReference>
<dbReference type="InterPro" id="IPR005467">
    <property type="entry name" value="His_kinase_dom"/>
</dbReference>
<feature type="domain" description="PAS" evidence="9">
    <location>
        <begin position="332"/>
        <end position="378"/>
    </location>
</feature>
<dbReference type="CDD" id="cd00082">
    <property type="entry name" value="HisKA"/>
    <property type="match status" value="1"/>
</dbReference>
<dbReference type="SMART" id="SM00388">
    <property type="entry name" value="HisKA"/>
    <property type="match status" value="1"/>
</dbReference>
<keyword evidence="12" id="KW-1185">Reference proteome</keyword>
<feature type="domain" description="PAC" evidence="10">
    <location>
        <begin position="403"/>
        <end position="457"/>
    </location>
</feature>
<dbReference type="EC" id="2.7.13.3" evidence="2"/>
<dbReference type="Gene3D" id="3.30.565.10">
    <property type="entry name" value="Histidine kinase-like ATPase, C-terminal domain"/>
    <property type="match status" value="1"/>
</dbReference>
<evidence type="ECO:0000259" key="9">
    <source>
        <dbReference type="PROSITE" id="PS50112"/>
    </source>
</evidence>
<dbReference type="SUPFAM" id="SSF55785">
    <property type="entry name" value="PYP-like sensor domain (PAS domain)"/>
    <property type="match status" value="2"/>
</dbReference>
<evidence type="ECO:0000256" key="5">
    <source>
        <dbReference type="ARBA" id="ARBA00022777"/>
    </source>
</evidence>
<dbReference type="Gene3D" id="3.30.450.40">
    <property type="match status" value="1"/>
</dbReference>
<dbReference type="SMART" id="SM00448">
    <property type="entry name" value="REC"/>
    <property type="match status" value="1"/>
</dbReference>
<name>A0A6N9TQ51_DISTH</name>
<feature type="domain" description="PAS" evidence="9">
    <location>
        <begin position="204"/>
        <end position="275"/>
    </location>
</feature>
<dbReference type="SMART" id="SM00091">
    <property type="entry name" value="PAS"/>
    <property type="match status" value="2"/>
</dbReference>
<dbReference type="SUPFAM" id="SSF52172">
    <property type="entry name" value="CheY-like"/>
    <property type="match status" value="1"/>
</dbReference>